<keyword evidence="2" id="KW-1185">Reference proteome</keyword>
<dbReference type="PANTHER" id="PTHR45985">
    <property type="match status" value="1"/>
</dbReference>
<gene>
    <name evidence="1" type="ORF">COHA_002215</name>
</gene>
<dbReference type="GO" id="GO:0005975">
    <property type="term" value="P:carbohydrate metabolic process"/>
    <property type="evidence" value="ECO:0007669"/>
    <property type="project" value="InterPro"/>
</dbReference>
<dbReference type="PANTHER" id="PTHR45985:SF3">
    <property type="entry name" value="CHITIN DEACETYLASE-LIKE 4"/>
    <property type="match status" value="1"/>
</dbReference>
<sequence>MDGSYTQAIVENEVLGSRAKIAACGIPAADIVGFRQPFLEAQPTVRQVLASNGFQYDSTLLEEAMHSISGGMAARTWPYTLQDGIPQNCDWYAPAQNCSAAERYPGMWEVPLWVLAAKGMYSMDYGDTTNSVYDVLKQCFA</sequence>
<evidence type="ECO:0000313" key="1">
    <source>
        <dbReference type="EMBL" id="KAI7844071.1"/>
    </source>
</evidence>
<name>A0AAD5H4Y2_9CHLO</name>
<dbReference type="AlphaFoldDB" id="A0AAD5H4Y2"/>
<protein>
    <submittedName>
        <fullName evidence="1">Uncharacterized protein</fullName>
    </submittedName>
</protein>
<proteinExistence type="predicted"/>
<dbReference type="Gene3D" id="3.20.20.370">
    <property type="entry name" value="Glycoside hydrolase/deacetylase"/>
    <property type="match status" value="1"/>
</dbReference>
<dbReference type="InterPro" id="IPR011330">
    <property type="entry name" value="Glyco_hydro/deAcase_b/a-brl"/>
</dbReference>
<reference evidence="1" key="1">
    <citation type="submission" date="2020-11" db="EMBL/GenBank/DDBJ databases">
        <title>Chlorella ohadii genome sequencing and assembly.</title>
        <authorList>
            <person name="Murik O."/>
            <person name="Treves H."/>
            <person name="Kedem I."/>
            <person name="Shotland Y."/>
            <person name="Kaplan A."/>
        </authorList>
    </citation>
    <scope>NUCLEOTIDE SEQUENCE</scope>
    <source>
        <strain evidence="1">1</strain>
    </source>
</reference>
<evidence type="ECO:0000313" key="2">
    <source>
        <dbReference type="Proteomes" id="UP001205105"/>
    </source>
</evidence>
<comment type="caution">
    <text evidence="1">The sequence shown here is derived from an EMBL/GenBank/DDBJ whole genome shotgun (WGS) entry which is preliminary data.</text>
</comment>
<dbReference type="EMBL" id="JADXDR010000033">
    <property type="protein sequence ID" value="KAI7844071.1"/>
    <property type="molecule type" value="Genomic_DNA"/>
</dbReference>
<organism evidence="1 2">
    <name type="scientific">Chlorella ohadii</name>
    <dbReference type="NCBI Taxonomy" id="2649997"/>
    <lineage>
        <taxon>Eukaryota</taxon>
        <taxon>Viridiplantae</taxon>
        <taxon>Chlorophyta</taxon>
        <taxon>core chlorophytes</taxon>
        <taxon>Trebouxiophyceae</taxon>
        <taxon>Chlorellales</taxon>
        <taxon>Chlorellaceae</taxon>
        <taxon>Chlorella clade</taxon>
        <taxon>Chlorella</taxon>
    </lineage>
</organism>
<dbReference type="Proteomes" id="UP001205105">
    <property type="component" value="Unassembled WGS sequence"/>
</dbReference>
<dbReference type="InterPro" id="IPR052740">
    <property type="entry name" value="CE4"/>
</dbReference>
<accession>A0AAD5H4Y2</accession>
<dbReference type="SUPFAM" id="SSF88713">
    <property type="entry name" value="Glycoside hydrolase/deacetylase"/>
    <property type="match status" value="1"/>
</dbReference>